<proteinExistence type="predicted"/>
<organism evidence="1 2">
    <name type="scientific">Candidatus Propionivibrio dominans</name>
    <dbReference type="NCBI Taxonomy" id="2954373"/>
    <lineage>
        <taxon>Bacteria</taxon>
        <taxon>Pseudomonadati</taxon>
        <taxon>Pseudomonadota</taxon>
        <taxon>Betaproteobacteria</taxon>
        <taxon>Rhodocyclales</taxon>
        <taxon>Rhodocyclaceae</taxon>
        <taxon>Propionivibrio</taxon>
    </lineage>
</organism>
<comment type="caution">
    <text evidence="1">The sequence shown here is derived from an EMBL/GenBank/DDBJ whole genome shotgun (WGS) entry which is preliminary data.</text>
</comment>
<name>A0A9D7FCT2_9RHOO</name>
<accession>A0A9D7FCT2</accession>
<evidence type="ECO:0000313" key="1">
    <source>
        <dbReference type="EMBL" id="MBK7423327.1"/>
    </source>
</evidence>
<evidence type="ECO:0000313" key="2">
    <source>
        <dbReference type="Proteomes" id="UP000886602"/>
    </source>
</evidence>
<protein>
    <submittedName>
        <fullName evidence="1">Uncharacterized protein</fullName>
    </submittedName>
</protein>
<dbReference type="AlphaFoldDB" id="A0A9D7FCT2"/>
<gene>
    <name evidence="1" type="ORF">IPJ48_09620</name>
</gene>
<reference evidence="1" key="1">
    <citation type="submission" date="2020-10" db="EMBL/GenBank/DDBJ databases">
        <title>Connecting structure to function with the recovery of over 1000 high-quality activated sludge metagenome-assembled genomes encoding full-length rRNA genes using long-read sequencing.</title>
        <authorList>
            <person name="Singleton C.M."/>
            <person name="Petriglieri F."/>
            <person name="Kristensen J.M."/>
            <person name="Kirkegaard R.H."/>
            <person name="Michaelsen T.Y."/>
            <person name="Andersen M.H."/>
            <person name="Karst S.M."/>
            <person name="Dueholm M.S."/>
            <person name="Nielsen P.H."/>
            <person name="Albertsen M."/>
        </authorList>
    </citation>
    <scope>NUCLEOTIDE SEQUENCE</scope>
    <source>
        <strain evidence="1">EsbW_18-Q3-R4-48_MAXAC.044</strain>
    </source>
</reference>
<dbReference type="Proteomes" id="UP000886602">
    <property type="component" value="Unassembled WGS sequence"/>
</dbReference>
<dbReference type="EMBL" id="JADJNC010000013">
    <property type="protein sequence ID" value="MBK7423327.1"/>
    <property type="molecule type" value="Genomic_DNA"/>
</dbReference>
<sequence length="75" mass="8552">MAITSRTRLVRTGDPLTLDSEENQGNYAIGWQGDFRIEGELLEYEDNDALDKVTIHGYATSLLRRMMEKLGHLKP</sequence>